<proteinExistence type="predicted"/>
<evidence type="ECO:0000313" key="2">
    <source>
        <dbReference type="Proteomes" id="UP001634394"/>
    </source>
</evidence>
<gene>
    <name evidence="1" type="ORF">ACJMK2_041234</name>
</gene>
<reference evidence="1 2" key="1">
    <citation type="submission" date="2024-11" db="EMBL/GenBank/DDBJ databases">
        <title>Chromosome-level genome assembly of the freshwater bivalve Anodonta woodiana.</title>
        <authorList>
            <person name="Chen X."/>
        </authorList>
    </citation>
    <scope>NUCLEOTIDE SEQUENCE [LARGE SCALE GENOMIC DNA]</scope>
    <source>
        <strain evidence="1">MN2024</strain>
        <tissue evidence="1">Gills</tissue>
    </source>
</reference>
<keyword evidence="2" id="KW-1185">Reference proteome</keyword>
<evidence type="ECO:0000313" key="1">
    <source>
        <dbReference type="EMBL" id="KAL3868426.1"/>
    </source>
</evidence>
<comment type="caution">
    <text evidence="1">The sequence shown here is derived from an EMBL/GenBank/DDBJ whole genome shotgun (WGS) entry which is preliminary data.</text>
</comment>
<dbReference type="AlphaFoldDB" id="A0ABD3W434"/>
<dbReference type="Proteomes" id="UP001634394">
    <property type="component" value="Unassembled WGS sequence"/>
</dbReference>
<organism evidence="1 2">
    <name type="scientific">Sinanodonta woodiana</name>
    <name type="common">Chinese pond mussel</name>
    <name type="synonym">Anodonta woodiana</name>
    <dbReference type="NCBI Taxonomy" id="1069815"/>
    <lineage>
        <taxon>Eukaryota</taxon>
        <taxon>Metazoa</taxon>
        <taxon>Spiralia</taxon>
        <taxon>Lophotrochozoa</taxon>
        <taxon>Mollusca</taxon>
        <taxon>Bivalvia</taxon>
        <taxon>Autobranchia</taxon>
        <taxon>Heteroconchia</taxon>
        <taxon>Palaeoheterodonta</taxon>
        <taxon>Unionida</taxon>
        <taxon>Unionoidea</taxon>
        <taxon>Unionidae</taxon>
        <taxon>Unioninae</taxon>
        <taxon>Sinanodonta</taxon>
    </lineage>
</organism>
<accession>A0ABD3W434</accession>
<dbReference type="EMBL" id="JBJQND010000008">
    <property type="protein sequence ID" value="KAL3868426.1"/>
    <property type="molecule type" value="Genomic_DNA"/>
</dbReference>
<name>A0ABD3W434_SINWO</name>
<protein>
    <submittedName>
        <fullName evidence="1">Uncharacterized protein</fullName>
    </submittedName>
</protein>
<sequence length="80" mass="8716">MAALKGVARMDKISFSLTGVFVAVFLVTSDFDCYLEKCVGNFVACARQSRAEDVFDVCKLLYKSCAASCSFVEDEVILGL</sequence>